<evidence type="ECO:0000259" key="23">
    <source>
        <dbReference type="Pfam" id="PF14260"/>
    </source>
</evidence>
<dbReference type="InterPro" id="IPR042087">
    <property type="entry name" value="DNA_pol_B_thumb"/>
</dbReference>
<dbReference type="PANTHER" id="PTHR10322:SF23">
    <property type="entry name" value="DNA POLYMERASE DELTA CATALYTIC SUBUNIT"/>
    <property type="match status" value="1"/>
</dbReference>
<evidence type="ECO:0000259" key="21">
    <source>
        <dbReference type="Pfam" id="PF00136"/>
    </source>
</evidence>
<accession>A0ABR4N088</accession>
<dbReference type="Pfam" id="PF03104">
    <property type="entry name" value="DNA_pol_B_exo1"/>
    <property type="match status" value="1"/>
</dbReference>
<keyword evidence="4 19" id="KW-0004">4Fe-4S</keyword>
<dbReference type="InterPro" id="IPR025687">
    <property type="entry name" value="Znf-C4pol"/>
</dbReference>
<dbReference type="Gene3D" id="3.90.1600.10">
    <property type="entry name" value="Palm domain of DNA polymerase"/>
    <property type="match status" value="1"/>
</dbReference>
<comment type="caution">
    <text evidence="25">The sequence shown here is derived from an EMBL/GenBank/DDBJ whole genome shotgun (WGS) entry which is preliminary data.</text>
</comment>
<evidence type="ECO:0000256" key="11">
    <source>
        <dbReference type="ARBA" id="ARBA00022833"/>
    </source>
</evidence>
<evidence type="ECO:0000256" key="3">
    <source>
        <dbReference type="ARBA" id="ARBA00005755"/>
    </source>
</evidence>
<keyword evidence="15 19" id="KW-0411">Iron-sulfur</keyword>
<dbReference type="InterPro" id="IPR006172">
    <property type="entry name" value="DNA-dir_DNA_pol_B"/>
</dbReference>
<evidence type="ECO:0000256" key="2">
    <source>
        <dbReference type="ARBA" id="ARBA00004123"/>
    </source>
</evidence>
<dbReference type="NCBIfam" id="TIGR00592">
    <property type="entry name" value="pol2"/>
    <property type="match status" value="1"/>
</dbReference>
<evidence type="ECO:0000256" key="12">
    <source>
        <dbReference type="ARBA" id="ARBA00022839"/>
    </source>
</evidence>
<dbReference type="EC" id="2.7.7.7" evidence="19"/>
<evidence type="ECO:0000256" key="5">
    <source>
        <dbReference type="ARBA" id="ARBA00022679"/>
    </source>
</evidence>
<organism evidence="25 26">
    <name type="scientific">Polyrhizophydium stewartii</name>
    <dbReference type="NCBI Taxonomy" id="2732419"/>
    <lineage>
        <taxon>Eukaryota</taxon>
        <taxon>Fungi</taxon>
        <taxon>Fungi incertae sedis</taxon>
        <taxon>Chytridiomycota</taxon>
        <taxon>Chytridiomycota incertae sedis</taxon>
        <taxon>Chytridiomycetes</taxon>
        <taxon>Rhizophydiales</taxon>
        <taxon>Rhizophydiales incertae sedis</taxon>
        <taxon>Polyrhizophydium</taxon>
    </lineage>
</organism>
<keyword evidence="16 19" id="KW-0238">DNA-binding</keyword>
<evidence type="ECO:0000259" key="24">
    <source>
        <dbReference type="Pfam" id="PF24055"/>
    </source>
</evidence>
<feature type="domain" description="C4-type zinc-finger of DNA polymerase delta" evidence="23">
    <location>
        <begin position="983"/>
        <end position="1051"/>
    </location>
</feature>
<dbReference type="InterPro" id="IPR006133">
    <property type="entry name" value="DNA-dir_DNA_pol_B_exonuc"/>
</dbReference>
<evidence type="ECO:0000256" key="10">
    <source>
        <dbReference type="ARBA" id="ARBA00022801"/>
    </source>
</evidence>
<dbReference type="Gene3D" id="1.10.132.60">
    <property type="entry name" value="DNA polymerase family B, C-terminal domain"/>
    <property type="match status" value="1"/>
</dbReference>
<dbReference type="CDD" id="cd05533">
    <property type="entry name" value="POLBc_delta"/>
    <property type="match status" value="1"/>
</dbReference>
<keyword evidence="10" id="KW-0378">Hydrolase</keyword>
<keyword evidence="12" id="KW-0269">Exonuclease</keyword>
<keyword evidence="17 19" id="KW-0539">Nucleus</keyword>
<dbReference type="InterPro" id="IPR036397">
    <property type="entry name" value="RNaseH_sf"/>
</dbReference>
<keyword evidence="11 19" id="KW-0862">Zinc</keyword>
<dbReference type="GO" id="GO:0003887">
    <property type="term" value="F:DNA-directed DNA polymerase activity"/>
    <property type="evidence" value="ECO:0007669"/>
    <property type="project" value="UniProtKB-KW"/>
</dbReference>
<dbReference type="InterPro" id="IPR017964">
    <property type="entry name" value="DNA-dir_DNA_pol_B_CS"/>
</dbReference>
<feature type="region of interest" description="Disordered" evidence="20">
    <location>
        <begin position="1"/>
        <end position="36"/>
    </location>
</feature>
<comment type="catalytic activity">
    <reaction evidence="18 19">
        <text>DNA(n) + a 2'-deoxyribonucleoside 5'-triphosphate = DNA(n+1) + diphosphate</text>
        <dbReference type="Rhea" id="RHEA:22508"/>
        <dbReference type="Rhea" id="RHEA-COMP:17339"/>
        <dbReference type="Rhea" id="RHEA-COMP:17340"/>
        <dbReference type="ChEBI" id="CHEBI:33019"/>
        <dbReference type="ChEBI" id="CHEBI:61560"/>
        <dbReference type="ChEBI" id="CHEBI:173112"/>
        <dbReference type="EC" id="2.7.7.7"/>
    </reaction>
</comment>
<evidence type="ECO:0000256" key="6">
    <source>
        <dbReference type="ARBA" id="ARBA00022695"/>
    </source>
</evidence>
<protein>
    <recommendedName>
        <fullName evidence="19">DNA polymerase</fullName>
        <ecNumber evidence="19">2.7.7.7</ecNumber>
    </recommendedName>
</protein>
<keyword evidence="8 19" id="KW-0479">Metal-binding</keyword>
<dbReference type="InterPro" id="IPR006134">
    <property type="entry name" value="DNA-dir_DNA_pol_B_multi_dom"/>
</dbReference>
<proteinExistence type="inferred from homology"/>
<feature type="domain" description="DNA polymerase delta/zeta catalytic subunit N-terminal" evidence="24">
    <location>
        <begin position="128"/>
        <end position="196"/>
    </location>
</feature>
<evidence type="ECO:0000313" key="26">
    <source>
        <dbReference type="Proteomes" id="UP001527925"/>
    </source>
</evidence>
<dbReference type="Pfam" id="PF00136">
    <property type="entry name" value="DNA_pol_B"/>
    <property type="match status" value="1"/>
</dbReference>
<keyword evidence="6 19" id="KW-0548">Nucleotidyltransferase</keyword>
<dbReference type="Gene3D" id="2.40.50.730">
    <property type="match status" value="2"/>
</dbReference>
<dbReference type="InterPro" id="IPR012337">
    <property type="entry name" value="RNaseH-like_sf"/>
</dbReference>
<keyword evidence="26" id="KW-1185">Reference proteome</keyword>
<dbReference type="Pfam" id="PF24055">
    <property type="entry name" value="POL3_N"/>
    <property type="match status" value="1"/>
</dbReference>
<keyword evidence="7" id="KW-0540">Nuclease</keyword>
<evidence type="ECO:0000256" key="7">
    <source>
        <dbReference type="ARBA" id="ARBA00022722"/>
    </source>
</evidence>
<dbReference type="InterPro" id="IPR056435">
    <property type="entry name" value="DPOD/Z_N"/>
</dbReference>
<evidence type="ECO:0000256" key="8">
    <source>
        <dbReference type="ARBA" id="ARBA00022723"/>
    </source>
</evidence>
<comment type="subcellular location">
    <subcellularLocation>
        <location evidence="2 19">Nucleus</location>
    </subcellularLocation>
</comment>
<evidence type="ECO:0000313" key="25">
    <source>
        <dbReference type="EMBL" id="KAL2912943.1"/>
    </source>
</evidence>
<dbReference type="InterPro" id="IPR050240">
    <property type="entry name" value="DNA_pol_type-B"/>
</dbReference>
<feature type="compositionally biased region" description="Polar residues" evidence="20">
    <location>
        <begin position="17"/>
        <end position="29"/>
    </location>
</feature>
<feature type="domain" description="DNA-directed DNA polymerase family B multifunctional" evidence="21">
    <location>
        <begin position="512"/>
        <end position="946"/>
    </location>
</feature>
<dbReference type="InterPro" id="IPR023211">
    <property type="entry name" value="DNA_pol_palm_dom_sf"/>
</dbReference>
<keyword evidence="5 19" id="KW-0808">Transferase</keyword>
<dbReference type="SMART" id="SM00486">
    <property type="entry name" value="POLBc"/>
    <property type="match status" value="1"/>
</dbReference>
<dbReference type="PANTHER" id="PTHR10322">
    <property type="entry name" value="DNA POLYMERASE CATALYTIC SUBUNIT"/>
    <property type="match status" value="1"/>
</dbReference>
<dbReference type="InterPro" id="IPR043502">
    <property type="entry name" value="DNA/RNA_pol_sf"/>
</dbReference>
<evidence type="ECO:0000256" key="16">
    <source>
        <dbReference type="ARBA" id="ARBA00023125"/>
    </source>
</evidence>
<evidence type="ECO:0000256" key="18">
    <source>
        <dbReference type="ARBA" id="ARBA00049244"/>
    </source>
</evidence>
<reference evidence="25 26" key="1">
    <citation type="submission" date="2023-09" db="EMBL/GenBank/DDBJ databases">
        <title>Pangenome analysis of Batrachochytrium dendrobatidis and related Chytrids.</title>
        <authorList>
            <person name="Yacoub M.N."/>
            <person name="Stajich J.E."/>
            <person name="James T.Y."/>
        </authorList>
    </citation>
    <scope>NUCLEOTIDE SEQUENCE [LARGE SCALE GENOMIC DNA]</scope>
    <source>
        <strain evidence="25 26">JEL0888</strain>
    </source>
</reference>
<keyword evidence="13 19" id="KW-0239">DNA-directed DNA polymerase</keyword>
<name>A0ABR4N088_9FUNG</name>
<dbReference type="Gene3D" id="1.10.287.690">
    <property type="entry name" value="Helix hairpin bin"/>
    <property type="match status" value="1"/>
</dbReference>
<sequence length="1072" mass="121017">MSQESAAVKRPEPSQEAPRSQETLPSQSQRSKRARTLEVRSAFEEQLEHLHGHAPQAVDFRKSWQRPPLAPIDPSRDDIVFQQLDIDECIAKTPDSLVLNQHQVHEASQLRMFGLTEGGHSVVCHVHGFFPYFYVAAPEGFRPEHKASFTRVLDSATRANVNRQHSNNGPAIVDVHLVQRSSIYGFQRGLALFLRIDDGINVPGLGIVRIDLTFESNIPFPLRFMIDTKIQGASWVGLPAGSYKLRQPDERLSTCQIEIDANFQSIEAHQPEGDWSKIAPLRILSFDIECAGRKGVFPEAQVDPVIQIANMVTVQGESKPFIRNVFTLGTCAHIVGTHVLSHQTESEMLRAWSQFVREVDPDIIIGYNINGFDFPYLLDRAEALQLDDFALLGRISDSKTKAKDTRFSSKAYGTRDTKAINLEGRLQLDMLHIMQRDYKLRSYTLNSVCAHFLGEQKEDVHHSIITDLQNGNDETRRRLAVYCLKDAYLPQRLLDKLMCVINYIEMARVTGVPFNYILTRGQQIKVISQLYRKAATENLLIPALEVEGSEDQYEGATVIEPQKGFYQVPIATLDFTSLYPSIMMAHNLCYSTYIANNEMAARLGLVEDRDFKRTPNNDIFVKPSVRKGLLPTILEDLIAARKRAKNDLKKEEDPFKRAVLDGRQLALKACISANSVYGFTGATIGKLPLLAISSSVTAYGRVMIERTKQLVEERFKVANGYKHDAHVIYGDTDSVMVKFGVATVEEAMELGREAAGYVTSHFERPINLDFEKVYFPYLLINKKRYAGLYWTKPEKHDKLDAKGIETVRRDSCRLVSTVIETSLRKLLIDRDPKAAEEYVKRVIADLLQNKIDMSQLVISKALGKAEYAGKQAHNELAERMRKRDAGSAPALGDRVSYVIVKGTKDAAAYEKAEDPIYVLENNLPIDTKYYLENQLANPLMRIFEPVLGEKASSLLAGDHTRTISVAAPTSGGIMKFAVRTATCLGCKVPLKRSVCDNCSDRIPELHKKQLDAANELEIKFSRLWTECQRCQGSLHQDVICTSQDCPIFYMRKKVQKDMKEAVSQLERFDYNW</sequence>
<gene>
    <name evidence="25" type="primary">POL3</name>
    <name evidence="25" type="ORF">HK105_207614</name>
</gene>
<dbReference type="Pfam" id="PF14260">
    <property type="entry name" value="zf-C4pol"/>
    <property type="match status" value="1"/>
</dbReference>
<evidence type="ECO:0000256" key="14">
    <source>
        <dbReference type="ARBA" id="ARBA00023004"/>
    </source>
</evidence>
<evidence type="ECO:0000256" key="13">
    <source>
        <dbReference type="ARBA" id="ARBA00022932"/>
    </source>
</evidence>
<evidence type="ECO:0000256" key="4">
    <source>
        <dbReference type="ARBA" id="ARBA00022485"/>
    </source>
</evidence>
<evidence type="ECO:0000256" key="17">
    <source>
        <dbReference type="ARBA" id="ARBA00023242"/>
    </source>
</evidence>
<dbReference type="SUPFAM" id="SSF56672">
    <property type="entry name" value="DNA/RNA polymerases"/>
    <property type="match status" value="1"/>
</dbReference>
<feature type="domain" description="DNA-directed DNA polymerase family B exonuclease" evidence="22">
    <location>
        <begin position="213"/>
        <end position="448"/>
    </location>
</feature>
<dbReference type="SUPFAM" id="SSF53098">
    <property type="entry name" value="Ribonuclease H-like"/>
    <property type="match status" value="1"/>
</dbReference>
<evidence type="ECO:0000256" key="20">
    <source>
        <dbReference type="SAM" id="MobiDB-lite"/>
    </source>
</evidence>
<dbReference type="PRINTS" id="PR00106">
    <property type="entry name" value="DNAPOLB"/>
</dbReference>
<keyword evidence="14 19" id="KW-0408">Iron</keyword>
<dbReference type="Gene3D" id="3.30.420.10">
    <property type="entry name" value="Ribonuclease H-like superfamily/Ribonuclease H"/>
    <property type="match status" value="1"/>
</dbReference>
<keyword evidence="9 19" id="KW-0863">Zinc-finger</keyword>
<evidence type="ECO:0000256" key="1">
    <source>
        <dbReference type="ARBA" id="ARBA00001966"/>
    </source>
</evidence>
<dbReference type="PROSITE" id="PS00116">
    <property type="entry name" value="DNA_POLYMERASE_B"/>
    <property type="match status" value="1"/>
</dbReference>
<evidence type="ECO:0000259" key="22">
    <source>
        <dbReference type="Pfam" id="PF03104"/>
    </source>
</evidence>
<evidence type="ECO:0000256" key="15">
    <source>
        <dbReference type="ARBA" id="ARBA00023014"/>
    </source>
</evidence>
<dbReference type="Proteomes" id="UP001527925">
    <property type="component" value="Unassembled WGS sequence"/>
</dbReference>
<comment type="cofactor">
    <cofactor evidence="1 19">
        <name>[4Fe-4S] cluster</name>
        <dbReference type="ChEBI" id="CHEBI:49883"/>
    </cofactor>
</comment>
<dbReference type="CDD" id="cd05777">
    <property type="entry name" value="DNA_polB_delta_exo"/>
    <property type="match status" value="1"/>
</dbReference>
<keyword evidence="19" id="KW-0235">DNA replication</keyword>
<evidence type="ECO:0000256" key="19">
    <source>
        <dbReference type="RuleBase" id="RU000442"/>
    </source>
</evidence>
<comment type="similarity">
    <text evidence="3 19">Belongs to the DNA polymerase type-B family.</text>
</comment>
<dbReference type="EMBL" id="JADGIZ020000055">
    <property type="protein sequence ID" value="KAL2912943.1"/>
    <property type="molecule type" value="Genomic_DNA"/>
</dbReference>
<evidence type="ECO:0000256" key="9">
    <source>
        <dbReference type="ARBA" id="ARBA00022771"/>
    </source>
</evidence>